<dbReference type="PROSITE" id="PS50977">
    <property type="entry name" value="HTH_TETR_2"/>
    <property type="match status" value="1"/>
</dbReference>
<dbReference type="InterPro" id="IPR001647">
    <property type="entry name" value="HTH_TetR"/>
</dbReference>
<evidence type="ECO:0000256" key="2">
    <source>
        <dbReference type="PROSITE-ProRule" id="PRU00335"/>
    </source>
</evidence>
<name>A0A162KR98_9BACL</name>
<dbReference type="Pfam" id="PF00440">
    <property type="entry name" value="TetR_N"/>
    <property type="match status" value="1"/>
</dbReference>
<organism evidence="4 5">
    <name type="scientific">Paenibacillus crassostreae</name>
    <dbReference type="NCBI Taxonomy" id="1763538"/>
    <lineage>
        <taxon>Bacteria</taxon>
        <taxon>Bacillati</taxon>
        <taxon>Bacillota</taxon>
        <taxon>Bacilli</taxon>
        <taxon>Bacillales</taxon>
        <taxon>Paenibacillaceae</taxon>
        <taxon>Paenibacillus</taxon>
    </lineage>
</organism>
<dbReference type="EMBL" id="LSFN01000036">
    <property type="protein sequence ID" value="OAB71725.1"/>
    <property type="molecule type" value="Genomic_DNA"/>
</dbReference>
<comment type="caution">
    <text evidence="4">The sequence shown here is derived from an EMBL/GenBank/DDBJ whole genome shotgun (WGS) entry which is preliminary data.</text>
</comment>
<dbReference type="PANTHER" id="PTHR43479:SF22">
    <property type="entry name" value="TRANSCRIPTIONAL REGULATOR, TETR FAMILY"/>
    <property type="match status" value="1"/>
</dbReference>
<evidence type="ECO:0000256" key="1">
    <source>
        <dbReference type="ARBA" id="ARBA00023125"/>
    </source>
</evidence>
<gene>
    <name evidence="4" type="ORF">PNBC_17060</name>
</gene>
<evidence type="ECO:0000259" key="3">
    <source>
        <dbReference type="PROSITE" id="PS50977"/>
    </source>
</evidence>
<dbReference type="RefSeq" id="WP_068660250.1">
    <property type="nucleotide sequence ID" value="NZ_CP017770.1"/>
</dbReference>
<reference evidence="4 5" key="1">
    <citation type="submission" date="2016-02" db="EMBL/GenBank/DDBJ databases">
        <title>Paenibacillus sp. LPB0068, isolated from Crassostrea gigas.</title>
        <authorList>
            <person name="Shin S.-K."/>
            <person name="Yi H."/>
        </authorList>
    </citation>
    <scope>NUCLEOTIDE SEQUENCE [LARGE SCALE GENOMIC DNA]</scope>
    <source>
        <strain evidence="4 5">LPB0068</strain>
    </source>
</reference>
<dbReference type="Gene3D" id="1.10.357.10">
    <property type="entry name" value="Tetracycline Repressor, domain 2"/>
    <property type="match status" value="1"/>
</dbReference>
<dbReference type="PANTHER" id="PTHR43479">
    <property type="entry name" value="ACREF/ENVCD OPERON REPRESSOR-RELATED"/>
    <property type="match status" value="1"/>
</dbReference>
<dbReference type="OrthoDB" id="9812993at2"/>
<evidence type="ECO:0000313" key="5">
    <source>
        <dbReference type="Proteomes" id="UP000077134"/>
    </source>
</evidence>
<keyword evidence="5" id="KW-1185">Reference proteome</keyword>
<dbReference type="PRINTS" id="PR00455">
    <property type="entry name" value="HTHTETR"/>
</dbReference>
<proteinExistence type="predicted"/>
<dbReference type="AlphaFoldDB" id="A0A162KR98"/>
<dbReference type="KEGG" id="pcx:LPB68_13830"/>
<feature type="domain" description="HTH tetR-type" evidence="3">
    <location>
        <begin position="6"/>
        <end position="66"/>
    </location>
</feature>
<feature type="DNA-binding region" description="H-T-H motif" evidence="2">
    <location>
        <begin position="29"/>
        <end position="48"/>
    </location>
</feature>
<evidence type="ECO:0000313" key="4">
    <source>
        <dbReference type="EMBL" id="OAB71725.1"/>
    </source>
</evidence>
<keyword evidence="1 2" id="KW-0238">DNA-binding</keyword>
<dbReference type="STRING" id="1763538.LPB68_13830"/>
<dbReference type="Proteomes" id="UP000077134">
    <property type="component" value="Unassembled WGS sequence"/>
</dbReference>
<protein>
    <recommendedName>
        <fullName evidence="3">HTH tetR-type domain-containing protein</fullName>
    </recommendedName>
</protein>
<dbReference type="InterPro" id="IPR050624">
    <property type="entry name" value="HTH-type_Tx_Regulator"/>
</dbReference>
<dbReference type="InterPro" id="IPR009057">
    <property type="entry name" value="Homeodomain-like_sf"/>
</dbReference>
<sequence>MSEKQTDKKTTILKTALQLFSTKGIASTSMQEIAEVCEMSKGSLYLHFKSKEELEESIYSYCFQLIRESVIRFEQESHLTPKEQLEAQLEALLHHLLELREFLKYQFMDGAYLTKKNGTGNCLQDDHFKMLNWFRLKLESIYGTEIEPYAMDLVFFFGGLLGSNLRMLFIPGLPLHTKKMSSHLISLLDDIAASMIARTPEPLIPTELWYPWIDEFQEQSSIQRHPFLITKEMKDCLKSITIDQQVYKDAFESIHILEKEIVDSHPRRVMIQGMIGNLEQIPELQALNSELREIISLYSMNV</sequence>
<dbReference type="SUPFAM" id="SSF46689">
    <property type="entry name" value="Homeodomain-like"/>
    <property type="match status" value="1"/>
</dbReference>
<dbReference type="GO" id="GO:0003677">
    <property type="term" value="F:DNA binding"/>
    <property type="evidence" value="ECO:0007669"/>
    <property type="project" value="UniProtKB-UniRule"/>
</dbReference>
<accession>A0A162KR98</accession>